<dbReference type="STRING" id="1798480.A2851_01450"/>
<sequence length="144" mass="16445">MELIKWEPLSELDRFFDNRFFPAISFPSTSSKLGWDLAVDLYEEKENVIAKMTLPGINPDNLDISVEDDLLRISGKREEEKETKEKDYYSKEIRRGSFSRTVGLPKSVEASRVAAEYTDGVLKVTMPIAKGKEEKIVKVKVAKK</sequence>
<name>A0A1F6CXE9_9BACT</name>
<comment type="similarity">
    <text evidence="1 2">Belongs to the small heat shock protein (HSP20) family.</text>
</comment>
<evidence type="ECO:0000313" key="5">
    <source>
        <dbReference type="Proteomes" id="UP000176863"/>
    </source>
</evidence>
<evidence type="ECO:0000313" key="4">
    <source>
        <dbReference type="EMBL" id="OGG53839.1"/>
    </source>
</evidence>
<dbReference type="CDD" id="cd06464">
    <property type="entry name" value="ACD_sHsps-like"/>
    <property type="match status" value="1"/>
</dbReference>
<reference evidence="4 5" key="1">
    <citation type="journal article" date="2016" name="Nat. Commun.">
        <title>Thousands of microbial genomes shed light on interconnected biogeochemical processes in an aquifer system.</title>
        <authorList>
            <person name="Anantharaman K."/>
            <person name="Brown C.T."/>
            <person name="Hug L.A."/>
            <person name="Sharon I."/>
            <person name="Castelle C.J."/>
            <person name="Probst A.J."/>
            <person name="Thomas B.C."/>
            <person name="Singh A."/>
            <person name="Wilkins M.J."/>
            <person name="Karaoz U."/>
            <person name="Brodie E.L."/>
            <person name="Williams K.H."/>
            <person name="Hubbard S.S."/>
            <person name="Banfield J.F."/>
        </authorList>
    </citation>
    <scope>NUCLEOTIDE SEQUENCE [LARGE SCALE GENOMIC DNA]</scope>
</reference>
<organism evidence="4 5">
    <name type="scientific">Candidatus Kaiserbacteria bacterium RIFCSPHIGHO2_01_FULL_53_29</name>
    <dbReference type="NCBI Taxonomy" id="1798480"/>
    <lineage>
        <taxon>Bacteria</taxon>
        <taxon>Candidatus Kaiseribacteriota</taxon>
    </lineage>
</organism>
<accession>A0A1F6CXE9</accession>
<evidence type="ECO:0000259" key="3">
    <source>
        <dbReference type="PROSITE" id="PS01031"/>
    </source>
</evidence>
<feature type="domain" description="SHSP" evidence="3">
    <location>
        <begin position="30"/>
        <end position="142"/>
    </location>
</feature>
<evidence type="ECO:0000256" key="1">
    <source>
        <dbReference type="PROSITE-ProRule" id="PRU00285"/>
    </source>
</evidence>
<proteinExistence type="inferred from homology"/>
<dbReference type="PROSITE" id="PS01031">
    <property type="entry name" value="SHSP"/>
    <property type="match status" value="1"/>
</dbReference>
<dbReference type="Gene3D" id="2.60.40.790">
    <property type="match status" value="1"/>
</dbReference>
<dbReference type="SUPFAM" id="SSF49764">
    <property type="entry name" value="HSP20-like chaperones"/>
    <property type="match status" value="1"/>
</dbReference>
<dbReference type="InterPro" id="IPR031107">
    <property type="entry name" value="Small_HSP"/>
</dbReference>
<dbReference type="InterPro" id="IPR008978">
    <property type="entry name" value="HSP20-like_chaperone"/>
</dbReference>
<gene>
    <name evidence="4" type="ORF">A2851_01450</name>
</gene>
<dbReference type="EMBL" id="MFKT01000008">
    <property type="protein sequence ID" value="OGG53839.1"/>
    <property type="molecule type" value="Genomic_DNA"/>
</dbReference>
<dbReference type="AlphaFoldDB" id="A0A1F6CXE9"/>
<protein>
    <recommendedName>
        <fullName evidence="3">SHSP domain-containing protein</fullName>
    </recommendedName>
</protein>
<dbReference type="PANTHER" id="PTHR11527">
    <property type="entry name" value="HEAT-SHOCK PROTEIN 20 FAMILY MEMBER"/>
    <property type="match status" value="1"/>
</dbReference>
<evidence type="ECO:0000256" key="2">
    <source>
        <dbReference type="RuleBase" id="RU003616"/>
    </source>
</evidence>
<comment type="caution">
    <text evidence="4">The sequence shown here is derived from an EMBL/GenBank/DDBJ whole genome shotgun (WGS) entry which is preliminary data.</text>
</comment>
<dbReference type="Proteomes" id="UP000176863">
    <property type="component" value="Unassembled WGS sequence"/>
</dbReference>
<dbReference type="InterPro" id="IPR002068">
    <property type="entry name" value="A-crystallin/Hsp20_dom"/>
</dbReference>
<dbReference type="Pfam" id="PF00011">
    <property type="entry name" value="HSP20"/>
    <property type="match status" value="1"/>
</dbReference>